<protein>
    <submittedName>
        <fullName evidence="2">Unannotated protein</fullName>
    </submittedName>
</protein>
<sequence length="307" mass="31622">MIAVIPVRDGVAPAGADEAIGEADGDAVFIGTRADVAAKELTDHGVRFWTIEAELDPHAVAIDVAHALSTLDRTDSVVLPASPDGRDLAPHIAHRLGRTLYAGAITVSDERVSVSVRGGLAIADHQPAGPFVATLQLGVRGSEPDERETVVRAIPSVVSSSGASVSTAVRSDGVLPPDVSTMDLAEAPRILGGGAGLSDGPAFDLLGRVAVALQASMGVTRVITDRGWASHERQIGTTGVVVDPDLYISFGVSGAVQHTSGLGQPEHIISVNTDAHCPMMQMSDLAIVSDANAVLHELATRLAVEPS</sequence>
<dbReference type="EMBL" id="CAEZTS010000255">
    <property type="protein sequence ID" value="CAB4597302.1"/>
    <property type="molecule type" value="Genomic_DNA"/>
</dbReference>
<dbReference type="Gene3D" id="3.40.50.1220">
    <property type="entry name" value="TPP-binding domain"/>
    <property type="match status" value="1"/>
</dbReference>
<dbReference type="Gene3D" id="3.40.50.620">
    <property type="entry name" value="HUPs"/>
    <property type="match status" value="1"/>
</dbReference>
<reference evidence="2" key="1">
    <citation type="submission" date="2020-05" db="EMBL/GenBank/DDBJ databases">
        <authorList>
            <person name="Chiriac C."/>
            <person name="Salcher M."/>
            <person name="Ghai R."/>
            <person name="Kavagutti S V."/>
        </authorList>
    </citation>
    <scope>NUCLEOTIDE SEQUENCE</scope>
</reference>
<evidence type="ECO:0000259" key="1">
    <source>
        <dbReference type="Pfam" id="PF00766"/>
    </source>
</evidence>
<dbReference type="InterPro" id="IPR014729">
    <property type="entry name" value="Rossmann-like_a/b/a_fold"/>
</dbReference>
<dbReference type="GO" id="GO:0009055">
    <property type="term" value="F:electron transfer activity"/>
    <property type="evidence" value="ECO:0007669"/>
    <property type="project" value="InterPro"/>
</dbReference>
<dbReference type="InterPro" id="IPR001308">
    <property type="entry name" value="ETF_a/FixB"/>
</dbReference>
<proteinExistence type="predicted"/>
<dbReference type="NCBIfam" id="NF038209">
    <property type="entry name" value="mft_etfA"/>
    <property type="match status" value="1"/>
</dbReference>
<evidence type="ECO:0000313" key="2">
    <source>
        <dbReference type="EMBL" id="CAB4597302.1"/>
    </source>
</evidence>
<dbReference type="AlphaFoldDB" id="A0A6J6G7D7"/>
<dbReference type="InterPro" id="IPR029035">
    <property type="entry name" value="DHS-like_NAD/FAD-binding_dom"/>
</dbReference>
<dbReference type="PANTHER" id="PTHR43153:SF1">
    <property type="entry name" value="ELECTRON TRANSFER FLAVOPROTEIN SUBUNIT ALPHA, MITOCHONDRIAL"/>
    <property type="match status" value="1"/>
</dbReference>
<dbReference type="GO" id="GO:0050660">
    <property type="term" value="F:flavin adenine dinucleotide binding"/>
    <property type="evidence" value="ECO:0007669"/>
    <property type="project" value="InterPro"/>
</dbReference>
<dbReference type="PANTHER" id="PTHR43153">
    <property type="entry name" value="ELECTRON TRANSFER FLAVOPROTEIN ALPHA"/>
    <property type="match status" value="1"/>
</dbReference>
<dbReference type="InterPro" id="IPR014731">
    <property type="entry name" value="ETF_asu_C"/>
</dbReference>
<accession>A0A6J6G7D7</accession>
<feature type="domain" description="Electron transfer flavoprotein alpha subunit C-terminal" evidence="1">
    <location>
        <begin position="183"/>
        <end position="262"/>
    </location>
</feature>
<organism evidence="2">
    <name type="scientific">freshwater metagenome</name>
    <dbReference type="NCBI Taxonomy" id="449393"/>
    <lineage>
        <taxon>unclassified sequences</taxon>
        <taxon>metagenomes</taxon>
        <taxon>ecological metagenomes</taxon>
    </lineage>
</organism>
<name>A0A6J6G7D7_9ZZZZ</name>
<dbReference type="SUPFAM" id="SSF52467">
    <property type="entry name" value="DHS-like NAD/FAD-binding domain"/>
    <property type="match status" value="1"/>
</dbReference>
<dbReference type="Pfam" id="PF00766">
    <property type="entry name" value="ETF_alpha"/>
    <property type="match status" value="1"/>
</dbReference>
<gene>
    <name evidence="2" type="ORF">UFOPK1722_01983</name>
</gene>
<dbReference type="GO" id="GO:0033539">
    <property type="term" value="P:fatty acid beta-oxidation using acyl-CoA dehydrogenase"/>
    <property type="evidence" value="ECO:0007669"/>
    <property type="project" value="TreeGrafter"/>
</dbReference>
<dbReference type="SUPFAM" id="SSF52402">
    <property type="entry name" value="Adenine nucleotide alpha hydrolases-like"/>
    <property type="match status" value="1"/>
</dbReference>